<dbReference type="Pfam" id="PF00364">
    <property type="entry name" value="Biotin_lipoyl"/>
    <property type="match status" value="1"/>
</dbReference>
<dbReference type="InterPro" id="IPR011053">
    <property type="entry name" value="Single_hybrid_motif"/>
</dbReference>
<dbReference type="InterPro" id="IPR000089">
    <property type="entry name" value="Biotin_lipoyl"/>
</dbReference>
<dbReference type="InterPro" id="IPR001882">
    <property type="entry name" value="Biotin_BS"/>
</dbReference>
<dbReference type="PROSITE" id="PS50979">
    <property type="entry name" value="BC"/>
    <property type="match status" value="1"/>
</dbReference>
<sequence>MSFEKILIANRGEIACRVIASAQSLGYRTVAVFSEADAGARHVSLADEAVCIGPATAAHSYLNSEALLDACRRSGADAVHPGYGFLSENADFAEACAAAGVTFIGPPPAAIRLMGSKRLSKIAMQEAGVPCVPGYQGEAQDDDTLIREAERVGLPLMIKASAGGGGRGMRVVTDAADIPAQLKSARQEAKSSFGNDELILERAVVNPRHVEIQVFGDHHGQVIHLGERDCSVQRRHQKVVEEAPSPAVDEALRARMGEAAVNAARACDYVGAGTVEFLLADNGDFFFLEMNTRLQVEHPVTELVTGQDLVAWQLRVAAGEPLPLTQEQVTLSGHAMEVRLYAEDPARHYLPQTGTVTRWRPASGDGVRVDHGLVDGAEVGSHYDPMLAKIIAFGASRDEARRRLIRAVEDTELMGLDDNRRFLAAILRHPRFADGQATTAFIGGDFADDPALRPLAPPDALWGLAALLLARTGSSGRADGAGRQRGYAGWHSSGLGAQPLVLAAGEEERTLYLTPSGLRDGPVLTLDRVDADGGLVATLDGVRRPYRWWRDGEQLWLQDGALRVVFEDRTHRAGAGADGPGSGRIQAPMDGALTEVTVATGDRVTRGQVIAVLEAMKMEHSLSADCDGVVEAVNATAGDQVRRQQVLVTVTPDAP</sequence>
<dbReference type="InterPro" id="IPR011054">
    <property type="entry name" value="Rudment_hybrid_motif"/>
</dbReference>
<reference evidence="17" key="1">
    <citation type="submission" date="2021-10" db="EMBL/GenBank/DDBJ databases">
        <title>The diversity and Nitrogen Metabolism of Culturable Nitrate-Utilizing Bacteria Within the Oxygen Minimum Zone of the Changjiang (Yangtze River)Estuary.</title>
        <authorList>
            <person name="Zhang D."/>
            <person name="Zheng J."/>
            <person name="Liu S."/>
            <person name="He W."/>
        </authorList>
    </citation>
    <scope>NUCLEOTIDE SEQUENCE</scope>
    <source>
        <strain evidence="17">FXH-223</strain>
    </source>
</reference>
<dbReference type="Pfam" id="PF00289">
    <property type="entry name" value="Biotin_carb_N"/>
    <property type="match status" value="1"/>
</dbReference>
<evidence type="ECO:0000259" key="16">
    <source>
        <dbReference type="PROSITE" id="PS50979"/>
    </source>
</evidence>
<keyword evidence="7 13" id="KW-0547">Nucleotide-binding</keyword>
<dbReference type="PROSITE" id="PS00867">
    <property type="entry name" value="CPSASE_2"/>
    <property type="match status" value="1"/>
</dbReference>
<dbReference type="EMBL" id="JAJGNA010000008">
    <property type="protein sequence ID" value="MCC4308646.1"/>
    <property type="molecule type" value="Genomic_DNA"/>
</dbReference>
<dbReference type="GO" id="GO:0004075">
    <property type="term" value="F:biotin carboxylase activity"/>
    <property type="evidence" value="ECO:0007669"/>
    <property type="project" value="UniProtKB-EC"/>
</dbReference>
<evidence type="ECO:0000313" key="17">
    <source>
        <dbReference type="EMBL" id="MCC4308646.1"/>
    </source>
</evidence>
<feature type="domain" description="Biotin carboxylation" evidence="16">
    <location>
        <begin position="2"/>
        <end position="447"/>
    </location>
</feature>
<dbReference type="Gene3D" id="2.40.50.100">
    <property type="match status" value="1"/>
</dbReference>
<dbReference type="SUPFAM" id="SSF52440">
    <property type="entry name" value="PreATP-grasp domain"/>
    <property type="match status" value="1"/>
</dbReference>
<dbReference type="Pfam" id="PF02786">
    <property type="entry name" value="CPSase_L_D2"/>
    <property type="match status" value="1"/>
</dbReference>
<dbReference type="AlphaFoldDB" id="A0A9Q3UK03"/>
<evidence type="ECO:0000259" key="15">
    <source>
        <dbReference type="PROSITE" id="PS50975"/>
    </source>
</evidence>
<dbReference type="PANTHER" id="PTHR18866:SF33">
    <property type="entry name" value="METHYLCROTONOYL-COA CARBOXYLASE SUBUNIT ALPHA, MITOCHONDRIAL-RELATED"/>
    <property type="match status" value="1"/>
</dbReference>
<keyword evidence="9" id="KW-0809">Transit peptide</keyword>
<evidence type="ECO:0000256" key="13">
    <source>
        <dbReference type="PROSITE-ProRule" id="PRU00409"/>
    </source>
</evidence>
<keyword evidence="18" id="KW-1185">Reference proteome</keyword>
<gene>
    <name evidence="17" type="ORF">LL252_08680</name>
</gene>
<proteinExistence type="predicted"/>
<dbReference type="PROSITE" id="PS00188">
    <property type="entry name" value="BIOTIN"/>
    <property type="match status" value="1"/>
</dbReference>
<dbReference type="RefSeq" id="WP_228233769.1">
    <property type="nucleotide sequence ID" value="NZ_JAJGNA010000008.1"/>
</dbReference>
<comment type="pathway">
    <text evidence="3">Lipid metabolism; malonyl-CoA biosynthesis; malonyl-CoA from acetyl-CoA: step 1/1.</text>
</comment>
<dbReference type="GO" id="GO:0046872">
    <property type="term" value="F:metal ion binding"/>
    <property type="evidence" value="ECO:0007669"/>
    <property type="project" value="InterPro"/>
</dbReference>
<dbReference type="InterPro" id="IPR011764">
    <property type="entry name" value="Biotin_carboxylation_dom"/>
</dbReference>
<comment type="cofactor">
    <cofactor evidence="1">
        <name>biotin</name>
        <dbReference type="ChEBI" id="CHEBI:57586"/>
    </cofactor>
</comment>
<dbReference type="FunFam" id="3.30.470.20:FF:000028">
    <property type="entry name" value="Methylcrotonoyl-CoA carboxylase subunit alpha, mitochondrial"/>
    <property type="match status" value="1"/>
</dbReference>
<name>A0A9Q3UK03_9GAMM</name>
<dbReference type="PANTHER" id="PTHR18866">
    <property type="entry name" value="CARBOXYLASE:PYRUVATE/ACETYL-COA/PROPIONYL-COA CARBOXYLASE"/>
    <property type="match status" value="1"/>
</dbReference>
<evidence type="ECO:0000313" key="18">
    <source>
        <dbReference type="Proteomes" id="UP001108027"/>
    </source>
</evidence>
<comment type="caution">
    <text evidence="17">The sequence shown here is derived from an EMBL/GenBank/DDBJ whole genome shotgun (WGS) entry which is preliminary data.</text>
</comment>
<dbReference type="Proteomes" id="UP001108027">
    <property type="component" value="Unassembled WGS sequence"/>
</dbReference>
<comment type="function">
    <text evidence="2">This protein is a component of the acetyl coenzyme A carboxylase complex; first, biotin carboxylase catalyzes the carboxylation of the carrier protein and then the transcarboxylase transfers the carboxyl group to form malonyl-CoA.</text>
</comment>
<dbReference type="SUPFAM" id="SSF56059">
    <property type="entry name" value="Glutathione synthetase ATP-binding domain-like"/>
    <property type="match status" value="1"/>
</dbReference>
<evidence type="ECO:0000256" key="10">
    <source>
        <dbReference type="ARBA" id="ARBA00023267"/>
    </source>
</evidence>
<dbReference type="InterPro" id="IPR005479">
    <property type="entry name" value="CPAse_ATP-bd"/>
</dbReference>
<evidence type="ECO:0000256" key="5">
    <source>
        <dbReference type="ARBA" id="ARBA00017242"/>
    </source>
</evidence>
<dbReference type="NCBIfam" id="NF006367">
    <property type="entry name" value="PRK08591.1"/>
    <property type="match status" value="1"/>
</dbReference>
<feature type="domain" description="Lipoyl-binding" evidence="14">
    <location>
        <begin position="574"/>
        <end position="651"/>
    </location>
</feature>
<evidence type="ECO:0000256" key="7">
    <source>
        <dbReference type="ARBA" id="ARBA00022741"/>
    </source>
</evidence>
<organism evidence="17 18">
    <name type="scientific">Alloalcanivorax marinus</name>
    <dbReference type="NCBI Taxonomy" id="1177169"/>
    <lineage>
        <taxon>Bacteria</taxon>
        <taxon>Pseudomonadati</taxon>
        <taxon>Pseudomonadota</taxon>
        <taxon>Gammaproteobacteria</taxon>
        <taxon>Oceanospirillales</taxon>
        <taxon>Alcanivoracaceae</taxon>
        <taxon>Alloalcanivorax</taxon>
    </lineage>
</organism>
<dbReference type="InterPro" id="IPR005481">
    <property type="entry name" value="BC-like_N"/>
</dbReference>
<dbReference type="InterPro" id="IPR050856">
    <property type="entry name" value="Biotin_carboxylase_complex"/>
</dbReference>
<evidence type="ECO:0000256" key="8">
    <source>
        <dbReference type="ARBA" id="ARBA00022840"/>
    </source>
</evidence>
<evidence type="ECO:0000256" key="1">
    <source>
        <dbReference type="ARBA" id="ARBA00001953"/>
    </source>
</evidence>
<keyword evidence="10" id="KW-0092">Biotin</keyword>
<dbReference type="SUPFAM" id="SSF51230">
    <property type="entry name" value="Single hybrid motif"/>
    <property type="match status" value="1"/>
</dbReference>
<evidence type="ECO:0000256" key="3">
    <source>
        <dbReference type="ARBA" id="ARBA00004956"/>
    </source>
</evidence>
<evidence type="ECO:0000256" key="4">
    <source>
        <dbReference type="ARBA" id="ARBA00011750"/>
    </source>
</evidence>
<dbReference type="Gene3D" id="3.30.470.20">
    <property type="entry name" value="ATP-grasp fold, B domain"/>
    <property type="match status" value="1"/>
</dbReference>
<dbReference type="CDD" id="cd06850">
    <property type="entry name" value="biotinyl_domain"/>
    <property type="match status" value="1"/>
</dbReference>
<dbReference type="FunFam" id="3.40.50.20:FF:000010">
    <property type="entry name" value="Propionyl-CoA carboxylase subunit alpha"/>
    <property type="match status" value="1"/>
</dbReference>
<keyword evidence="8 13" id="KW-0067">ATP-binding</keyword>
<evidence type="ECO:0000256" key="2">
    <source>
        <dbReference type="ARBA" id="ARBA00003761"/>
    </source>
</evidence>
<dbReference type="Pfam" id="PF02785">
    <property type="entry name" value="Biotin_carb_C"/>
    <property type="match status" value="1"/>
</dbReference>
<dbReference type="GO" id="GO:0005524">
    <property type="term" value="F:ATP binding"/>
    <property type="evidence" value="ECO:0007669"/>
    <property type="project" value="UniProtKB-UniRule"/>
</dbReference>
<dbReference type="PROSITE" id="PS50975">
    <property type="entry name" value="ATP_GRASP"/>
    <property type="match status" value="1"/>
</dbReference>
<keyword evidence="6" id="KW-0436">Ligase</keyword>
<evidence type="ECO:0000256" key="9">
    <source>
        <dbReference type="ARBA" id="ARBA00022946"/>
    </source>
</evidence>
<evidence type="ECO:0000256" key="6">
    <source>
        <dbReference type="ARBA" id="ARBA00022598"/>
    </source>
</evidence>
<dbReference type="FunFam" id="2.40.50.100:FF:000003">
    <property type="entry name" value="Acetyl-CoA carboxylase biotin carboxyl carrier protein"/>
    <property type="match status" value="1"/>
</dbReference>
<evidence type="ECO:0000256" key="12">
    <source>
        <dbReference type="ARBA" id="ARBA00048600"/>
    </source>
</evidence>
<evidence type="ECO:0000256" key="11">
    <source>
        <dbReference type="ARBA" id="ARBA00033786"/>
    </source>
</evidence>
<feature type="domain" description="ATP-grasp" evidence="15">
    <location>
        <begin position="121"/>
        <end position="318"/>
    </location>
</feature>
<dbReference type="InterPro" id="IPR005482">
    <property type="entry name" value="Biotin_COase_C"/>
</dbReference>
<dbReference type="InterPro" id="IPR011761">
    <property type="entry name" value="ATP-grasp"/>
</dbReference>
<evidence type="ECO:0000259" key="14">
    <source>
        <dbReference type="PROSITE" id="PS50968"/>
    </source>
</evidence>
<dbReference type="SMART" id="SM00878">
    <property type="entry name" value="Biotin_carb_C"/>
    <property type="match status" value="1"/>
</dbReference>
<comment type="subunit">
    <text evidence="4">Acetyl-CoA carboxylase is a heterohexamer of biotin carboxyl carrier protein, biotin carboxylase and the two subunits of carboxyl transferase in a 2:2 complex.</text>
</comment>
<dbReference type="SUPFAM" id="SSF51246">
    <property type="entry name" value="Rudiment single hybrid motif"/>
    <property type="match status" value="1"/>
</dbReference>
<accession>A0A9Q3UK03</accession>
<dbReference type="PROSITE" id="PS50968">
    <property type="entry name" value="BIOTINYL_LIPOYL"/>
    <property type="match status" value="1"/>
</dbReference>
<dbReference type="FunFam" id="3.30.1490.20:FF:000003">
    <property type="entry name" value="acetyl-CoA carboxylase isoform X1"/>
    <property type="match status" value="1"/>
</dbReference>
<comment type="catalytic activity">
    <reaction evidence="12">
        <text>N(6)-biotinyl-L-lysyl-[protein] + hydrogencarbonate + ATP = N(6)-carboxybiotinyl-L-lysyl-[protein] + ADP + phosphate + H(+)</text>
        <dbReference type="Rhea" id="RHEA:13501"/>
        <dbReference type="Rhea" id="RHEA-COMP:10505"/>
        <dbReference type="Rhea" id="RHEA-COMP:10506"/>
        <dbReference type="ChEBI" id="CHEBI:15378"/>
        <dbReference type="ChEBI" id="CHEBI:17544"/>
        <dbReference type="ChEBI" id="CHEBI:30616"/>
        <dbReference type="ChEBI" id="CHEBI:43474"/>
        <dbReference type="ChEBI" id="CHEBI:83144"/>
        <dbReference type="ChEBI" id="CHEBI:83145"/>
        <dbReference type="ChEBI" id="CHEBI:456216"/>
        <dbReference type="EC" id="6.3.4.14"/>
    </reaction>
</comment>
<protein>
    <recommendedName>
        <fullName evidence="5">Biotin carboxylase</fullName>
    </recommendedName>
    <alternativeName>
        <fullName evidence="11">Acetyl-coenzyme A carboxylase biotin carboxylase subunit A</fullName>
    </alternativeName>
</protein>
<dbReference type="InterPro" id="IPR016185">
    <property type="entry name" value="PreATP-grasp_dom_sf"/>
</dbReference>